<dbReference type="Proteomes" id="UP000241507">
    <property type="component" value="Chromosome"/>
</dbReference>
<dbReference type="KEGG" id="grs:C7S20_02495"/>
<dbReference type="RefSeq" id="WP_107010998.1">
    <property type="nucleotide sequence ID" value="NZ_CP028136.1"/>
</dbReference>
<dbReference type="EMBL" id="CP028136">
    <property type="protein sequence ID" value="AVR44220.1"/>
    <property type="molecule type" value="Genomic_DNA"/>
</dbReference>
<name>A0A2R3Z1Q8_9FLAO</name>
<organism evidence="1 2">
    <name type="scientific">Christiangramia fulva</name>
    <dbReference type="NCBI Taxonomy" id="2126553"/>
    <lineage>
        <taxon>Bacteria</taxon>
        <taxon>Pseudomonadati</taxon>
        <taxon>Bacteroidota</taxon>
        <taxon>Flavobacteriia</taxon>
        <taxon>Flavobacteriales</taxon>
        <taxon>Flavobacteriaceae</taxon>
        <taxon>Christiangramia</taxon>
    </lineage>
</organism>
<gene>
    <name evidence="1" type="ORF">C7S20_02495</name>
</gene>
<accession>A0A2R3Z1Q8</accession>
<keyword evidence="2" id="KW-1185">Reference proteome</keyword>
<proteinExistence type="predicted"/>
<dbReference type="AlphaFoldDB" id="A0A2R3Z1Q8"/>
<protein>
    <submittedName>
        <fullName evidence="1">Conjugal transfer protein TraK</fullName>
    </submittedName>
</protein>
<reference evidence="2" key="1">
    <citation type="submission" date="2018-03" db="EMBL/GenBank/DDBJ databases">
        <title>Gramella fulva sp. nov., isolated from a dry surface of tidal flat.</title>
        <authorList>
            <person name="Hwang S.H."/>
            <person name="Hwang W.M."/>
            <person name="Kang K."/>
            <person name="Ahn T.-Y."/>
        </authorList>
    </citation>
    <scope>NUCLEOTIDE SEQUENCE [LARGE SCALE GENOMIC DNA]</scope>
    <source>
        <strain evidence="2">SH35</strain>
    </source>
</reference>
<dbReference type="OrthoDB" id="1039148at2"/>
<evidence type="ECO:0000313" key="1">
    <source>
        <dbReference type="EMBL" id="AVR44220.1"/>
    </source>
</evidence>
<sequence length="205" mass="23873">MKTPYMHIYRVLRLNRFVVLTVIFISFGSSVISLVQVRKAYRELLDKAFVVNGDGSVVPLSLVNQRENLEVEARAHLDLFHRYFFDLNTSNYESSLEKALWLGNSSVDEVYRQKKADGVYNRLLQYSLVQKVTDLHSELDLSKSPFKFRTTLHFEINRGSITDRYELVTTGKLIRVDRNFPNNPHGLLIIDFFENSLKKLPNENK</sequence>
<evidence type="ECO:0000313" key="2">
    <source>
        <dbReference type="Proteomes" id="UP000241507"/>
    </source>
</evidence>